<feature type="transmembrane region" description="Helical" evidence="1">
    <location>
        <begin position="67"/>
        <end position="85"/>
    </location>
</feature>
<keyword evidence="1" id="KW-0472">Membrane</keyword>
<evidence type="ECO:0000313" key="3">
    <source>
        <dbReference type="Proteomes" id="UP001597061"/>
    </source>
</evidence>
<keyword evidence="3" id="KW-1185">Reference proteome</keyword>
<comment type="caution">
    <text evidence="2">The sequence shown here is derived from an EMBL/GenBank/DDBJ whole genome shotgun (WGS) entry which is preliminary data.</text>
</comment>
<dbReference type="EMBL" id="JBHTJI010000042">
    <property type="protein sequence ID" value="MFD0991295.1"/>
    <property type="molecule type" value="Genomic_DNA"/>
</dbReference>
<dbReference type="Proteomes" id="UP001597061">
    <property type="component" value="Unassembled WGS sequence"/>
</dbReference>
<dbReference type="RefSeq" id="WP_379926976.1">
    <property type="nucleotide sequence ID" value="NZ_JBHTJI010000042.1"/>
</dbReference>
<reference evidence="3" key="1">
    <citation type="journal article" date="2019" name="Int. J. Syst. Evol. Microbiol.">
        <title>The Global Catalogue of Microorganisms (GCM) 10K type strain sequencing project: providing services to taxonomists for standard genome sequencing and annotation.</title>
        <authorList>
            <consortium name="The Broad Institute Genomics Platform"/>
            <consortium name="The Broad Institute Genome Sequencing Center for Infectious Disease"/>
            <person name="Wu L."/>
            <person name="Ma J."/>
        </authorList>
    </citation>
    <scope>NUCLEOTIDE SEQUENCE [LARGE SCALE GENOMIC DNA]</scope>
    <source>
        <strain evidence="3">CCUG 62414</strain>
    </source>
</reference>
<feature type="transmembrane region" description="Helical" evidence="1">
    <location>
        <begin position="91"/>
        <end position="109"/>
    </location>
</feature>
<organism evidence="2 3">
    <name type="scientific">Mariniflexile jejuense</name>
    <dbReference type="NCBI Taxonomy" id="1173582"/>
    <lineage>
        <taxon>Bacteria</taxon>
        <taxon>Pseudomonadati</taxon>
        <taxon>Bacteroidota</taxon>
        <taxon>Flavobacteriia</taxon>
        <taxon>Flavobacteriales</taxon>
        <taxon>Flavobacteriaceae</taxon>
        <taxon>Mariniflexile</taxon>
    </lineage>
</organism>
<sequence>MKLENTEDFLRKFDYHYERHDSELIVDMNFSQKVSINFSNPKQVEIKNKLIGWNFLTGFFPSSIKNAVLLNLIGGIILSLIISLYDIKAGVFFFLGFMTWLLVWFSFYYSQFDKLKEFLIKWNN</sequence>
<name>A0ABW3JN45_9FLAO</name>
<proteinExistence type="predicted"/>
<evidence type="ECO:0000313" key="2">
    <source>
        <dbReference type="EMBL" id="MFD0991295.1"/>
    </source>
</evidence>
<keyword evidence="1" id="KW-0812">Transmembrane</keyword>
<protein>
    <submittedName>
        <fullName evidence="2">Uncharacterized protein</fullName>
    </submittedName>
</protein>
<gene>
    <name evidence="2" type="ORF">ACFQ1R_14400</name>
</gene>
<accession>A0ABW3JN45</accession>
<evidence type="ECO:0000256" key="1">
    <source>
        <dbReference type="SAM" id="Phobius"/>
    </source>
</evidence>
<keyword evidence="1" id="KW-1133">Transmembrane helix</keyword>